<accession>A0AAV6MMC9</accession>
<keyword evidence="9" id="KW-1185">Reference proteome</keyword>
<dbReference type="GO" id="GO:0016020">
    <property type="term" value="C:membrane"/>
    <property type="evidence" value="ECO:0007669"/>
    <property type="project" value="UniProtKB-SubCell"/>
</dbReference>
<feature type="domain" description="NFD4 C-terminal" evidence="7">
    <location>
        <begin position="348"/>
        <end position="541"/>
    </location>
</feature>
<feature type="transmembrane region" description="Helical" evidence="5">
    <location>
        <begin position="516"/>
        <end position="534"/>
    </location>
</feature>
<gene>
    <name evidence="8" type="primary">NFD4</name>
    <name evidence="8" type="ORF">SDJN03_19449</name>
</gene>
<comment type="subcellular location">
    <subcellularLocation>
        <location evidence="1">Membrane</location>
        <topology evidence="1">Multi-pass membrane protein</topology>
    </subcellularLocation>
</comment>
<evidence type="ECO:0000256" key="4">
    <source>
        <dbReference type="ARBA" id="ARBA00023136"/>
    </source>
</evidence>
<feature type="transmembrane region" description="Helical" evidence="5">
    <location>
        <begin position="163"/>
        <end position="185"/>
    </location>
</feature>
<evidence type="ECO:0000256" key="2">
    <source>
        <dbReference type="ARBA" id="ARBA00022692"/>
    </source>
</evidence>
<dbReference type="AlphaFoldDB" id="A0AAV6MMC9"/>
<dbReference type="PANTHER" id="PTHR21576">
    <property type="entry name" value="UNCHARACTERIZED NODULIN-LIKE PROTEIN"/>
    <property type="match status" value="1"/>
</dbReference>
<proteinExistence type="predicted"/>
<feature type="transmembrane region" description="Helical" evidence="5">
    <location>
        <begin position="31"/>
        <end position="50"/>
    </location>
</feature>
<feature type="transmembrane region" description="Helical" evidence="5">
    <location>
        <begin position="408"/>
        <end position="427"/>
    </location>
</feature>
<sequence length="586" mass="65981">MVASSAIPICHGTMESAQFSNFARQVVVGRWFSLFASFLVMTSAGAFYLYSYFPEHIKETLQCDQTTLNKISFYKDIGSNIDVVSALLVYIAPSWILLLICSALNFIGYFKIWQAVVGQIAHPTVEYFGVYIAIAGNSQILANTVVLVICVRNFPERRGVILGLLKGFLGLGAAVLTQVYLAIYGHDTKSLILFIAWCPSLITLFFAFSIREVKIVKHPHEFRVFIQILCITLVLALFLTVLTIAEQMVQFDQLAYTFVVVAIIGLLILPLFIAIREEMVQLNLNNMIKFEKSQSKPQRPIHAISHNQNHGNSHYSNIFNKPERGDDYTILQGFFSIDMLLICLTISIGFGSSLTAMDNLGQIGESQGYSTESVNAMVSVISIFNFVGRIFSGFVSEILLEKYKFPRPLMLTLTLLVSCIGFLLVAFPFHNSLYIASILIGFSFGSQVLLDITMISEIFGLEHYAMFYNIAQLSCPIGTYVLKVLVAGKLYDEAVKTWSDPTEYICHGEQCYRSSFTFLTGISLLGAAISLILVKRTREFYREDIYKKFREDMDSLKEEVELYPHDVRQPEVESIHVHQEGTIIKK</sequence>
<dbReference type="Pfam" id="PF23262">
    <property type="entry name" value="NFD4_C"/>
    <property type="match status" value="1"/>
</dbReference>
<feature type="transmembrane region" description="Helical" evidence="5">
    <location>
        <begin position="433"/>
        <end position="452"/>
    </location>
</feature>
<evidence type="ECO:0000259" key="6">
    <source>
        <dbReference type="Pfam" id="PF06813"/>
    </source>
</evidence>
<dbReference type="Proteomes" id="UP000685013">
    <property type="component" value="Chromosome 13"/>
</dbReference>
<feature type="transmembrane region" description="Helical" evidence="5">
    <location>
        <begin position="464"/>
        <end position="482"/>
    </location>
</feature>
<evidence type="ECO:0000256" key="5">
    <source>
        <dbReference type="SAM" id="Phobius"/>
    </source>
</evidence>
<feature type="transmembrane region" description="Helical" evidence="5">
    <location>
        <begin position="254"/>
        <end position="275"/>
    </location>
</feature>
<protein>
    <submittedName>
        <fullName evidence="8">Protein NUCLEAR FUSION DEFECTIVE 4</fullName>
    </submittedName>
</protein>
<comment type="caution">
    <text evidence="8">The sequence shown here is derived from an EMBL/GenBank/DDBJ whole genome shotgun (WGS) entry which is preliminary data.</text>
</comment>
<organism evidence="8 9">
    <name type="scientific">Cucurbita argyrosperma subsp. sororia</name>
    <dbReference type="NCBI Taxonomy" id="37648"/>
    <lineage>
        <taxon>Eukaryota</taxon>
        <taxon>Viridiplantae</taxon>
        <taxon>Streptophyta</taxon>
        <taxon>Embryophyta</taxon>
        <taxon>Tracheophyta</taxon>
        <taxon>Spermatophyta</taxon>
        <taxon>Magnoliopsida</taxon>
        <taxon>eudicotyledons</taxon>
        <taxon>Gunneridae</taxon>
        <taxon>Pentapetalae</taxon>
        <taxon>rosids</taxon>
        <taxon>fabids</taxon>
        <taxon>Cucurbitales</taxon>
        <taxon>Cucurbitaceae</taxon>
        <taxon>Cucurbiteae</taxon>
        <taxon>Cucurbita</taxon>
    </lineage>
</organism>
<evidence type="ECO:0000259" key="7">
    <source>
        <dbReference type="Pfam" id="PF23262"/>
    </source>
</evidence>
<dbReference type="InterPro" id="IPR056555">
    <property type="entry name" value="NFD4_C"/>
</dbReference>
<feature type="transmembrane region" description="Helical" evidence="5">
    <location>
        <begin position="191"/>
        <end position="210"/>
    </location>
</feature>
<feature type="transmembrane region" description="Helical" evidence="5">
    <location>
        <begin position="83"/>
        <end position="108"/>
    </location>
</feature>
<dbReference type="PANTHER" id="PTHR21576:SF29">
    <property type="entry name" value="NODULIN-LIKE DOMAIN-CONTAINING PROTEIN"/>
    <property type="match status" value="1"/>
</dbReference>
<dbReference type="EMBL" id="JAGKQH010000013">
    <property type="protein sequence ID" value="KAG6583517.1"/>
    <property type="molecule type" value="Genomic_DNA"/>
</dbReference>
<feature type="transmembrane region" description="Helical" evidence="5">
    <location>
        <begin position="334"/>
        <end position="356"/>
    </location>
</feature>
<feature type="transmembrane region" description="Helical" evidence="5">
    <location>
        <begin position="222"/>
        <end position="242"/>
    </location>
</feature>
<dbReference type="Pfam" id="PF06813">
    <property type="entry name" value="Nodulin-like"/>
    <property type="match status" value="1"/>
</dbReference>
<reference evidence="8 9" key="1">
    <citation type="journal article" date="2021" name="Hortic Res">
        <title>The domestication of Cucurbita argyrosperma as revealed by the genome of its wild relative.</title>
        <authorList>
            <person name="Barrera-Redondo J."/>
            <person name="Sanchez-de la Vega G."/>
            <person name="Aguirre-Liguori J.A."/>
            <person name="Castellanos-Morales G."/>
            <person name="Gutierrez-Guerrero Y.T."/>
            <person name="Aguirre-Dugua X."/>
            <person name="Aguirre-Planter E."/>
            <person name="Tenaillon M.I."/>
            <person name="Lira-Saade R."/>
            <person name="Eguiarte L.E."/>
        </authorList>
    </citation>
    <scope>NUCLEOTIDE SEQUENCE [LARGE SCALE GENOMIC DNA]</scope>
    <source>
        <strain evidence="8">JBR-2021</strain>
    </source>
</reference>
<feature type="domain" description="Nodulin-like" evidence="6">
    <location>
        <begin position="30"/>
        <end position="275"/>
    </location>
</feature>
<keyword evidence="2 5" id="KW-0812">Transmembrane</keyword>
<evidence type="ECO:0000256" key="1">
    <source>
        <dbReference type="ARBA" id="ARBA00004141"/>
    </source>
</evidence>
<feature type="non-terminal residue" evidence="8">
    <location>
        <position position="1"/>
    </location>
</feature>
<name>A0AAV6MMC9_9ROSI</name>
<dbReference type="InterPro" id="IPR010658">
    <property type="entry name" value="Nodulin-like"/>
</dbReference>
<evidence type="ECO:0000313" key="8">
    <source>
        <dbReference type="EMBL" id="KAG6583517.1"/>
    </source>
</evidence>
<evidence type="ECO:0000256" key="3">
    <source>
        <dbReference type="ARBA" id="ARBA00022989"/>
    </source>
</evidence>
<feature type="transmembrane region" description="Helical" evidence="5">
    <location>
        <begin position="128"/>
        <end position="151"/>
    </location>
</feature>
<feature type="transmembrane region" description="Helical" evidence="5">
    <location>
        <begin position="376"/>
        <end position="396"/>
    </location>
</feature>
<keyword evidence="3 5" id="KW-1133">Transmembrane helix</keyword>
<evidence type="ECO:0000313" key="9">
    <source>
        <dbReference type="Proteomes" id="UP000685013"/>
    </source>
</evidence>
<keyword evidence="4 5" id="KW-0472">Membrane</keyword>